<name>A0A9Q0VA29_SALPP</name>
<reference evidence="2" key="2">
    <citation type="journal article" date="2023" name="Int. J. Mol. Sci.">
        <title>De Novo Assembly and Annotation of 11 Diverse Shrub Willow (Salix) Genomes Reveals Novel Gene Organization in Sex-Linked Regions.</title>
        <authorList>
            <person name="Hyden B."/>
            <person name="Feng K."/>
            <person name="Yates T.B."/>
            <person name="Jawdy S."/>
            <person name="Cereghino C."/>
            <person name="Smart L.B."/>
            <person name="Muchero W."/>
        </authorList>
    </citation>
    <scope>NUCLEOTIDE SEQUENCE</scope>
    <source>
        <tissue evidence="2">Shoot tip</tissue>
    </source>
</reference>
<evidence type="ECO:0000313" key="3">
    <source>
        <dbReference type="Proteomes" id="UP001151532"/>
    </source>
</evidence>
<proteinExistence type="predicted"/>
<feature type="compositionally biased region" description="Basic residues" evidence="1">
    <location>
        <begin position="1"/>
        <end position="11"/>
    </location>
</feature>
<dbReference type="EMBL" id="JAPFFK010000009">
    <property type="protein sequence ID" value="KAJ6744486.1"/>
    <property type="molecule type" value="Genomic_DNA"/>
</dbReference>
<dbReference type="Proteomes" id="UP001151532">
    <property type="component" value="Chromosome 19"/>
</dbReference>
<organism evidence="2 3">
    <name type="scientific">Salix purpurea</name>
    <name type="common">Purple osier willow</name>
    <dbReference type="NCBI Taxonomy" id="77065"/>
    <lineage>
        <taxon>Eukaryota</taxon>
        <taxon>Viridiplantae</taxon>
        <taxon>Streptophyta</taxon>
        <taxon>Embryophyta</taxon>
        <taxon>Tracheophyta</taxon>
        <taxon>Spermatophyta</taxon>
        <taxon>Magnoliopsida</taxon>
        <taxon>eudicotyledons</taxon>
        <taxon>Gunneridae</taxon>
        <taxon>Pentapetalae</taxon>
        <taxon>rosids</taxon>
        <taxon>fabids</taxon>
        <taxon>Malpighiales</taxon>
        <taxon>Salicaceae</taxon>
        <taxon>Saliceae</taxon>
        <taxon>Salix</taxon>
    </lineage>
</organism>
<feature type="region of interest" description="Disordered" evidence="1">
    <location>
        <begin position="1"/>
        <end position="25"/>
    </location>
</feature>
<reference evidence="2" key="1">
    <citation type="submission" date="2022-11" db="EMBL/GenBank/DDBJ databases">
        <authorList>
            <person name="Hyden B.L."/>
            <person name="Feng K."/>
            <person name="Yates T."/>
            <person name="Jawdy S."/>
            <person name="Smart L.B."/>
            <person name="Muchero W."/>
        </authorList>
    </citation>
    <scope>NUCLEOTIDE SEQUENCE</scope>
    <source>
        <tissue evidence="2">Shoot tip</tissue>
    </source>
</reference>
<protein>
    <submittedName>
        <fullName evidence="2">Uncharacterized protein</fullName>
    </submittedName>
</protein>
<sequence length="25" mass="2949">MSHRYRHRRRPLITPRKGGAISACK</sequence>
<evidence type="ECO:0000256" key="1">
    <source>
        <dbReference type="SAM" id="MobiDB-lite"/>
    </source>
</evidence>
<keyword evidence="3" id="KW-1185">Reference proteome</keyword>
<comment type="caution">
    <text evidence="2">The sequence shown here is derived from an EMBL/GenBank/DDBJ whole genome shotgun (WGS) entry which is preliminary data.</text>
</comment>
<gene>
    <name evidence="2" type="ORF">OIU79_030757</name>
</gene>
<accession>A0A9Q0VA29</accession>
<dbReference type="AlphaFoldDB" id="A0A9Q0VA29"/>
<evidence type="ECO:0000313" key="2">
    <source>
        <dbReference type="EMBL" id="KAJ6744486.1"/>
    </source>
</evidence>